<protein>
    <submittedName>
        <fullName evidence="1">Uncharacterized protein</fullName>
    </submittedName>
</protein>
<reference evidence="1" key="1">
    <citation type="submission" date="2019-08" db="EMBL/GenBank/DDBJ databases">
        <authorList>
            <person name="Kucharzyk K."/>
            <person name="Murdoch R.W."/>
            <person name="Higgins S."/>
            <person name="Loffler F."/>
        </authorList>
    </citation>
    <scope>NUCLEOTIDE SEQUENCE</scope>
</reference>
<evidence type="ECO:0000313" key="1">
    <source>
        <dbReference type="EMBL" id="MPN27316.1"/>
    </source>
</evidence>
<comment type="caution">
    <text evidence="1">The sequence shown here is derived from an EMBL/GenBank/DDBJ whole genome shotgun (WGS) entry which is preliminary data.</text>
</comment>
<accession>A0A645GM75</accession>
<dbReference type="AlphaFoldDB" id="A0A645GM75"/>
<name>A0A645GM75_9ZZZZ</name>
<proteinExistence type="predicted"/>
<organism evidence="1">
    <name type="scientific">bioreactor metagenome</name>
    <dbReference type="NCBI Taxonomy" id="1076179"/>
    <lineage>
        <taxon>unclassified sequences</taxon>
        <taxon>metagenomes</taxon>
        <taxon>ecological metagenomes</taxon>
    </lineage>
</organism>
<sequence>MKINGIDISITLPNRLIEENGPVKSVVIAFIGCLLIPKIIKNAKVIASKIATKVLITSN</sequence>
<gene>
    <name evidence="1" type="ORF">SDC9_174747</name>
</gene>
<dbReference type="EMBL" id="VSSQ01077155">
    <property type="protein sequence ID" value="MPN27316.1"/>
    <property type="molecule type" value="Genomic_DNA"/>
</dbReference>